<protein>
    <submittedName>
        <fullName evidence="1">DUF924 domain-containing protein</fullName>
    </submittedName>
</protein>
<dbReference type="Gene3D" id="1.20.58.320">
    <property type="entry name" value="TPR-like"/>
    <property type="match status" value="1"/>
</dbReference>
<dbReference type="Gene3D" id="1.25.40.10">
    <property type="entry name" value="Tetratricopeptide repeat domain"/>
    <property type="match status" value="1"/>
</dbReference>
<proteinExistence type="predicted"/>
<keyword evidence="2" id="KW-1185">Reference proteome</keyword>
<organism evidence="1 2">
    <name type="scientific">Histidinibacterium lentulum</name>
    <dbReference type="NCBI Taxonomy" id="2480588"/>
    <lineage>
        <taxon>Bacteria</taxon>
        <taxon>Pseudomonadati</taxon>
        <taxon>Pseudomonadota</taxon>
        <taxon>Alphaproteobacteria</taxon>
        <taxon>Rhodobacterales</taxon>
        <taxon>Paracoccaceae</taxon>
        <taxon>Histidinibacterium</taxon>
    </lineage>
</organism>
<sequence length="190" mass="21810">MTPQDILDFWYEDMTPEEWFSVSETRDAEITRRFGALWETAASGGLTRWLASPRATLAYVIVTDQFPRNMHRGSPRSFETDPKARAAAKSALLRRLDARLSQSERYFLYMPLMHSETLPDQDRCVRLMQLRVPDNAPALLHARAHREVIRRFGRFPFRNEALGRVTTDAERAFMEAGAYGAVVREMDAAA</sequence>
<evidence type="ECO:0000313" key="1">
    <source>
        <dbReference type="EMBL" id="ROU04148.1"/>
    </source>
</evidence>
<dbReference type="SUPFAM" id="SSF48452">
    <property type="entry name" value="TPR-like"/>
    <property type="match status" value="1"/>
</dbReference>
<dbReference type="Proteomes" id="UP000268016">
    <property type="component" value="Unassembled WGS sequence"/>
</dbReference>
<dbReference type="InterPro" id="IPR011990">
    <property type="entry name" value="TPR-like_helical_dom_sf"/>
</dbReference>
<dbReference type="Pfam" id="PF06041">
    <property type="entry name" value="DUF924"/>
    <property type="match status" value="1"/>
</dbReference>
<dbReference type="InterPro" id="IPR010323">
    <property type="entry name" value="DUF924"/>
</dbReference>
<name>A0A3N2R9Q2_9RHOB</name>
<evidence type="ECO:0000313" key="2">
    <source>
        <dbReference type="Proteomes" id="UP000268016"/>
    </source>
</evidence>
<accession>A0A3N2R9Q2</accession>
<dbReference type="OrthoDB" id="7593450at2"/>
<reference evidence="1 2" key="1">
    <citation type="submission" date="2018-10" db="EMBL/GenBank/DDBJ databases">
        <title>Histidinibacterium lentulum gen. nov., sp. nov., a marine bacterium from the culture broth of Picochlorum sp. 122.</title>
        <authorList>
            <person name="Wang G."/>
        </authorList>
    </citation>
    <scope>NUCLEOTIDE SEQUENCE [LARGE SCALE GENOMIC DNA]</scope>
    <source>
        <strain evidence="1 2">B17</strain>
    </source>
</reference>
<comment type="caution">
    <text evidence="1">The sequence shown here is derived from an EMBL/GenBank/DDBJ whole genome shotgun (WGS) entry which is preliminary data.</text>
</comment>
<gene>
    <name evidence="1" type="ORF">EAT49_01750</name>
</gene>
<dbReference type="RefSeq" id="WP_123640554.1">
    <property type="nucleotide sequence ID" value="NZ_ML119081.1"/>
</dbReference>
<dbReference type="AlphaFoldDB" id="A0A3N2R9Q2"/>
<dbReference type="EMBL" id="RDRB01000001">
    <property type="protein sequence ID" value="ROU04148.1"/>
    <property type="molecule type" value="Genomic_DNA"/>
</dbReference>